<protein>
    <submittedName>
        <fullName evidence="7">Uncharacterized membrane protein YkvA (DUF1232 family)</fullName>
    </submittedName>
</protein>
<evidence type="ECO:0000256" key="4">
    <source>
        <dbReference type="ARBA" id="ARBA00023136"/>
    </source>
</evidence>
<keyword evidence="4 5" id="KW-0472">Membrane</keyword>
<dbReference type="AlphaFoldDB" id="A0A841QAH7"/>
<evidence type="ECO:0000256" key="1">
    <source>
        <dbReference type="ARBA" id="ARBA00004127"/>
    </source>
</evidence>
<keyword evidence="2 5" id="KW-0812">Transmembrane</keyword>
<feature type="transmembrane region" description="Helical" evidence="5">
    <location>
        <begin position="32"/>
        <end position="50"/>
    </location>
</feature>
<name>A0A841QAH7_9BACI</name>
<feature type="domain" description="DUF1232" evidence="6">
    <location>
        <begin position="38"/>
        <end position="71"/>
    </location>
</feature>
<accession>A0A841QAH7</accession>
<gene>
    <name evidence="7" type="ORF">HNQ94_003920</name>
</gene>
<comment type="subcellular location">
    <subcellularLocation>
        <location evidence="1">Endomembrane system</location>
        <topology evidence="1">Multi-pass membrane protein</topology>
    </subcellularLocation>
</comment>
<evidence type="ECO:0000313" key="7">
    <source>
        <dbReference type="EMBL" id="MBB6455420.1"/>
    </source>
</evidence>
<dbReference type="EMBL" id="JACHGH010000022">
    <property type="protein sequence ID" value="MBB6455420.1"/>
    <property type="molecule type" value="Genomic_DNA"/>
</dbReference>
<dbReference type="Pfam" id="PF06803">
    <property type="entry name" value="DUF1232"/>
    <property type="match status" value="1"/>
</dbReference>
<reference evidence="7 8" key="1">
    <citation type="submission" date="2020-08" db="EMBL/GenBank/DDBJ databases">
        <title>Genomic Encyclopedia of Type Strains, Phase IV (KMG-IV): sequencing the most valuable type-strain genomes for metagenomic binning, comparative biology and taxonomic classification.</title>
        <authorList>
            <person name="Goeker M."/>
        </authorList>
    </citation>
    <scope>NUCLEOTIDE SEQUENCE [LARGE SCALE GENOMIC DNA]</scope>
    <source>
        <strain evidence="7 8">DSM 19612</strain>
    </source>
</reference>
<organism evidence="7 8">
    <name type="scientific">Salirhabdus euzebyi</name>
    <dbReference type="NCBI Taxonomy" id="394506"/>
    <lineage>
        <taxon>Bacteria</taxon>
        <taxon>Bacillati</taxon>
        <taxon>Bacillota</taxon>
        <taxon>Bacilli</taxon>
        <taxon>Bacillales</taxon>
        <taxon>Bacillaceae</taxon>
        <taxon>Salirhabdus</taxon>
    </lineage>
</organism>
<dbReference type="RefSeq" id="WP_174498006.1">
    <property type="nucleotide sequence ID" value="NZ_CADDWK010000027.1"/>
</dbReference>
<comment type="caution">
    <text evidence="7">The sequence shown here is derived from an EMBL/GenBank/DDBJ whole genome shotgun (WGS) entry which is preliminary data.</text>
</comment>
<evidence type="ECO:0000259" key="6">
    <source>
        <dbReference type="Pfam" id="PF06803"/>
    </source>
</evidence>
<dbReference type="InterPro" id="IPR016941">
    <property type="entry name" value="UCP029962"/>
</dbReference>
<keyword evidence="8" id="KW-1185">Reference proteome</keyword>
<dbReference type="GO" id="GO:0012505">
    <property type="term" value="C:endomembrane system"/>
    <property type="evidence" value="ECO:0007669"/>
    <property type="project" value="UniProtKB-SubCell"/>
</dbReference>
<keyword evidence="3 5" id="KW-1133">Transmembrane helix</keyword>
<sequence>MIKYFKRIRFLFTFKKSIPFLRDFFLSKEVKAKHKVIGVLLVLGYFVFPFDLIPDFLLVLGLVDDIAIATFILERMIKMAPVSLKKKYNLRS</sequence>
<dbReference type="InterPro" id="IPR010652">
    <property type="entry name" value="DUF1232"/>
</dbReference>
<proteinExistence type="predicted"/>
<evidence type="ECO:0000256" key="2">
    <source>
        <dbReference type="ARBA" id="ARBA00022692"/>
    </source>
</evidence>
<dbReference type="PIRSF" id="PIRSF029962">
    <property type="entry name" value="UCP029962"/>
    <property type="match status" value="1"/>
</dbReference>
<evidence type="ECO:0000256" key="3">
    <source>
        <dbReference type="ARBA" id="ARBA00022989"/>
    </source>
</evidence>
<evidence type="ECO:0000256" key="5">
    <source>
        <dbReference type="SAM" id="Phobius"/>
    </source>
</evidence>
<evidence type="ECO:0000313" key="8">
    <source>
        <dbReference type="Proteomes" id="UP000581688"/>
    </source>
</evidence>
<dbReference type="Proteomes" id="UP000581688">
    <property type="component" value="Unassembled WGS sequence"/>
</dbReference>